<protein>
    <submittedName>
        <fullName evidence="1">CDP-diacylglycerol--serine O-phosphatidyltransferase</fullName>
        <ecNumber evidence="1">2.7.8.8</ecNumber>
    </submittedName>
</protein>
<proteinExistence type="predicted"/>
<dbReference type="EC" id="2.7.8.8" evidence="1"/>
<accession>A0A336N541</accession>
<sequence length="57" mass="6701">MVNFIRYYLLDSDVVLPLDNVNRPKTKEIRQGIRHFRKICLFTGSTNCQVRSIFAVN</sequence>
<dbReference type="Proteomes" id="UP000253728">
    <property type="component" value="Unassembled WGS sequence"/>
</dbReference>
<dbReference type="AlphaFoldDB" id="A0A336N541"/>
<reference evidence="1 2" key="1">
    <citation type="submission" date="2018-06" db="EMBL/GenBank/DDBJ databases">
        <authorList>
            <consortium name="Pathogen Informatics"/>
            <person name="Doyle S."/>
        </authorList>
    </citation>
    <scope>NUCLEOTIDE SEQUENCE [LARGE SCALE GENOMIC DNA]</scope>
    <source>
        <strain evidence="1 2">NCTC5908</strain>
    </source>
</reference>
<dbReference type="EMBL" id="UFSP01000001">
    <property type="protein sequence ID" value="SSY94527.1"/>
    <property type="molecule type" value="Genomic_DNA"/>
</dbReference>
<gene>
    <name evidence="1" type="primary">pssA_2</name>
    <name evidence="1" type="ORF">NCTC5908_00898</name>
</gene>
<keyword evidence="1" id="KW-0808">Transferase</keyword>
<organism evidence="1 2">
    <name type="scientific">Aggregatibacter aphrophilus</name>
    <name type="common">Haemophilus aphrophilus</name>
    <dbReference type="NCBI Taxonomy" id="732"/>
    <lineage>
        <taxon>Bacteria</taxon>
        <taxon>Pseudomonadati</taxon>
        <taxon>Pseudomonadota</taxon>
        <taxon>Gammaproteobacteria</taxon>
        <taxon>Pasteurellales</taxon>
        <taxon>Pasteurellaceae</taxon>
        <taxon>Aggregatibacter</taxon>
    </lineage>
</organism>
<dbReference type="GO" id="GO:0003882">
    <property type="term" value="F:CDP-diacylglycerol-serine O-phosphatidyltransferase activity"/>
    <property type="evidence" value="ECO:0007669"/>
    <property type="project" value="UniProtKB-EC"/>
</dbReference>
<name>A0A336N541_AGGAP</name>
<evidence type="ECO:0000313" key="1">
    <source>
        <dbReference type="EMBL" id="SSY94527.1"/>
    </source>
</evidence>
<evidence type="ECO:0000313" key="2">
    <source>
        <dbReference type="Proteomes" id="UP000253728"/>
    </source>
</evidence>